<feature type="transmembrane region" description="Helical" evidence="1">
    <location>
        <begin position="159"/>
        <end position="183"/>
    </location>
</feature>
<feature type="transmembrane region" description="Helical" evidence="1">
    <location>
        <begin position="21"/>
        <end position="39"/>
    </location>
</feature>
<sequence length="293" mass="30277">MREIGRDLGRFWTEGRRIERLSYLVGAALLLSGLVHLGVQALLGGPWLGPVSWRKPTTFGLSFGLTAISVAWVSSFLRMGERLRTAALGGFLLASVAEVTLISAQAWRGVPSHFNFETATDTRITTVLAAGGGALFLTLGALFAASLRGQPGLAPSMRAAIRLGFGALVGALVIGGVMIGIGTTLARGGDPQAAYHTAGAFKLAHAVAMHGIALLPSLAWLGHFSDLTERRLTRLLAIASAAYAALVGCALAVGPAVVWLLGAVCVLVLVAAALPIVAGALGGWRHSPGHPVR</sequence>
<feature type="transmembrane region" description="Helical" evidence="1">
    <location>
        <begin position="59"/>
        <end position="79"/>
    </location>
</feature>
<reference evidence="3" key="1">
    <citation type="journal article" date="2019" name="Int. J. Syst. Evol. Microbiol.">
        <title>The Global Catalogue of Microorganisms (GCM) 10K type strain sequencing project: providing services to taxonomists for standard genome sequencing and annotation.</title>
        <authorList>
            <consortium name="The Broad Institute Genomics Platform"/>
            <consortium name="The Broad Institute Genome Sequencing Center for Infectious Disease"/>
            <person name="Wu L."/>
            <person name="Ma J."/>
        </authorList>
    </citation>
    <scope>NUCLEOTIDE SEQUENCE [LARGE SCALE GENOMIC DNA]</scope>
    <source>
        <strain evidence="3">JCM 18303</strain>
    </source>
</reference>
<comment type="caution">
    <text evidence="2">The sequence shown here is derived from an EMBL/GenBank/DDBJ whole genome shotgun (WGS) entry which is preliminary data.</text>
</comment>
<feature type="transmembrane region" description="Helical" evidence="1">
    <location>
        <begin position="259"/>
        <end position="284"/>
    </location>
</feature>
<feature type="transmembrane region" description="Helical" evidence="1">
    <location>
        <begin position="203"/>
        <end position="223"/>
    </location>
</feature>
<keyword evidence="1" id="KW-0472">Membrane</keyword>
<evidence type="ECO:0000256" key="1">
    <source>
        <dbReference type="SAM" id="Phobius"/>
    </source>
</evidence>
<keyword evidence="1" id="KW-1133">Transmembrane helix</keyword>
<keyword evidence="1" id="KW-0812">Transmembrane</keyword>
<dbReference type="EMBL" id="BAABJP010000007">
    <property type="protein sequence ID" value="GAA5152351.1"/>
    <property type="molecule type" value="Genomic_DNA"/>
</dbReference>
<proteinExistence type="predicted"/>
<evidence type="ECO:0000313" key="2">
    <source>
        <dbReference type="EMBL" id="GAA5152351.1"/>
    </source>
</evidence>
<feature type="transmembrane region" description="Helical" evidence="1">
    <location>
        <begin position="127"/>
        <end position="147"/>
    </location>
</feature>
<gene>
    <name evidence="2" type="ORF">GCM10023321_20880</name>
</gene>
<feature type="transmembrane region" description="Helical" evidence="1">
    <location>
        <begin position="86"/>
        <end position="107"/>
    </location>
</feature>
<dbReference type="Proteomes" id="UP001428817">
    <property type="component" value="Unassembled WGS sequence"/>
</dbReference>
<name>A0ABP9PXH6_9PSEU</name>
<evidence type="ECO:0000313" key="3">
    <source>
        <dbReference type="Proteomes" id="UP001428817"/>
    </source>
</evidence>
<organism evidence="2 3">
    <name type="scientific">Pseudonocardia eucalypti</name>
    <dbReference type="NCBI Taxonomy" id="648755"/>
    <lineage>
        <taxon>Bacteria</taxon>
        <taxon>Bacillati</taxon>
        <taxon>Actinomycetota</taxon>
        <taxon>Actinomycetes</taxon>
        <taxon>Pseudonocardiales</taxon>
        <taxon>Pseudonocardiaceae</taxon>
        <taxon>Pseudonocardia</taxon>
    </lineage>
</organism>
<protein>
    <submittedName>
        <fullName evidence="2">Uncharacterized protein</fullName>
    </submittedName>
</protein>
<dbReference type="RefSeq" id="WP_185066481.1">
    <property type="nucleotide sequence ID" value="NZ_BAABJP010000007.1"/>
</dbReference>
<keyword evidence="3" id="KW-1185">Reference proteome</keyword>
<feature type="transmembrane region" description="Helical" evidence="1">
    <location>
        <begin position="235"/>
        <end position="253"/>
    </location>
</feature>
<accession>A0ABP9PXH6</accession>